<protein>
    <submittedName>
        <fullName evidence="1">Uncharacterized protein</fullName>
    </submittedName>
</protein>
<accession>A0A448BXM3</accession>
<sequence>MQEHCAFFAGLMEGNSAWINTSQARCSINELNTRIAFLSHLPWNPEKAR</sequence>
<dbReference type="Proteomes" id="UP000278078">
    <property type="component" value="Chromosome"/>
</dbReference>
<gene>
    <name evidence="1" type="ORF">NCTC10783_06032</name>
</gene>
<organism evidence="1 2">
    <name type="scientific">Pseudomonas fluorescens</name>
    <dbReference type="NCBI Taxonomy" id="294"/>
    <lineage>
        <taxon>Bacteria</taxon>
        <taxon>Pseudomonadati</taxon>
        <taxon>Pseudomonadota</taxon>
        <taxon>Gammaproteobacteria</taxon>
        <taxon>Pseudomonadales</taxon>
        <taxon>Pseudomonadaceae</taxon>
        <taxon>Pseudomonas</taxon>
    </lineage>
</organism>
<evidence type="ECO:0000313" key="2">
    <source>
        <dbReference type="Proteomes" id="UP000278078"/>
    </source>
</evidence>
<proteinExistence type="predicted"/>
<reference evidence="1 2" key="1">
    <citation type="submission" date="2018-12" db="EMBL/GenBank/DDBJ databases">
        <authorList>
            <consortium name="Pathogen Informatics"/>
        </authorList>
    </citation>
    <scope>NUCLEOTIDE SEQUENCE [LARGE SCALE GENOMIC DNA]</scope>
    <source>
        <strain evidence="1 2">NCTC10783</strain>
    </source>
</reference>
<dbReference type="AlphaFoldDB" id="A0A448BXM3"/>
<name>A0A448BXM3_PSEFL</name>
<dbReference type="EMBL" id="LR134300">
    <property type="protein sequence ID" value="VEE50068.1"/>
    <property type="molecule type" value="Genomic_DNA"/>
</dbReference>
<evidence type="ECO:0000313" key="1">
    <source>
        <dbReference type="EMBL" id="VEE50068.1"/>
    </source>
</evidence>